<accession>A0AAV9I7Z6</accession>
<dbReference type="PANTHER" id="PTHR48027">
    <property type="entry name" value="HETEROGENEOUS NUCLEAR RIBONUCLEOPROTEIN 87F-RELATED"/>
    <property type="match status" value="1"/>
</dbReference>
<protein>
    <recommendedName>
        <fullName evidence="4">RRM domain-containing protein</fullName>
    </recommendedName>
</protein>
<dbReference type="PROSITE" id="PS50102">
    <property type="entry name" value="RRM"/>
    <property type="match status" value="1"/>
</dbReference>
<dbReference type="InterPro" id="IPR000504">
    <property type="entry name" value="RRM_dom"/>
</dbReference>
<dbReference type="EMBL" id="JANCYU010000012">
    <property type="protein sequence ID" value="KAK4523190.1"/>
    <property type="molecule type" value="Genomic_DNA"/>
</dbReference>
<evidence type="ECO:0000313" key="5">
    <source>
        <dbReference type="EMBL" id="KAK4523190.1"/>
    </source>
</evidence>
<feature type="compositionally biased region" description="Basic and acidic residues" evidence="3">
    <location>
        <begin position="54"/>
        <end position="67"/>
    </location>
</feature>
<dbReference type="Pfam" id="PF00076">
    <property type="entry name" value="RRM_1"/>
    <property type="match status" value="1"/>
</dbReference>
<proteinExistence type="predicted"/>
<dbReference type="AlphaFoldDB" id="A0AAV9I7Z6"/>
<feature type="region of interest" description="Disordered" evidence="3">
    <location>
        <begin position="48"/>
        <end position="117"/>
    </location>
</feature>
<gene>
    <name evidence="5" type="ORF">GAYE_PCTG44G1082</name>
</gene>
<dbReference type="InterPro" id="IPR012677">
    <property type="entry name" value="Nucleotide-bd_a/b_plait_sf"/>
</dbReference>
<dbReference type="InterPro" id="IPR052462">
    <property type="entry name" value="SLIRP/GR-RBP-like"/>
</dbReference>
<keyword evidence="6" id="KW-1185">Reference proteome</keyword>
<name>A0AAV9I7Z6_9RHOD</name>
<evidence type="ECO:0000256" key="2">
    <source>
        <dbReference type="PROSITE-ProRule" id="PRU00176"/>
    </source>
</evidence>
<comment type="caution">
    <text evidence="5">The sequence shown here is derived from an EMBL/GenBank/DDBJ whole genome shotgun (WGS) entry which is preliminary data.</text>
</comment>
<dbReference type="Gene3D" id="3.30.70.330">
    <property type="match status" value="1"/>
</dbReference>
<keyword evidence="1 2" id="KW-0694">RNA-binding</keyword>
<dbReference type="GO" id="GO:0003723">
    <property type="term" value="F:RNA binding"/>
    <property type="evidence" value="ECO:0007669"/>
    <property type="project" value="UniProtKB-UniRule"/>
</dbReference>
<reference evidence="5 6" key="1">
    <citation type="submission" date="2022-07" db="EMBL/GenBank/DDBJ databases">
        <title>Genome-wide signatures of adaptation to extreme environments.</title>
        <authorList>
            <person name="Cho C.H."/>
            <person name="Yoon H.S."/>
        </authorList>
    </citation>
    <scope>NUCLEOTIDE SEQUENCE [LARGE SCALE GENOMIC DNA]</scope>
    <source>
        <strain evidence="5 6">108.79 E11</strain>
    </source>
</reference>
<dbReference type="InterPro" id="IPR035979">
    <property type="entry name" value="RBD_domain_sf"/>
</dbReference>
<feature type="domain" description="RRM" evidence="4">
    <location>
        <begin position="1"/>
        <end position="55"/>
    </location>
</feature>
<organism evidence="5 6">
    <name type="scientific">Galdieria yellowstonensis</name>
    <dbReference type="NCBI Taxonomy" id="3028027"/>
    <lineage>
        <taxon>Eukaryota</taxon>
        <taxon>Rhodophyta</taxon>
        <taxon>Bangiophyceae</taxon>
        <taxon>Galdieriales</taxon>
        <taxon>Galdieriaceae</taxon>
        <taxon>Galdieria</taxon>
    </lineage>
</organism>
<dbReference type="Proteomes" id="UP001300502">
    <property type="component" value="Unassembled WGS sequence"/>
</dbReference>
<evidence type="ECO:0000256" key="1">
    <source>
        <dbReference type="ARBA" id="ARBA00022884"/>
    </source>
</evidence>
<evidence type="ECO:0000256" key="3">
    <source>
        <dbReference type="SAM" id="MobiDB-lite"/>
    </source>
</evidence>
<evidence type="ECO:0000313" key="6">
    <source>
        <dbReference type="Proteomes" id="UP001300502"/>
    </source>
</evidence>
<sequence length="117" mass="13385">MSKDDDSVVVERETGRSRGFGFVSYAEGSSVDECIAALDGKDMQGRTIRVNKAMSREQRESGGDFRRGGRGRYGGFRSGPYERRERDSDRRRDHDRRDNGHSSRGRSGGFRRREDFD</sequence>
<evidence type="ECO:0000259" key="4">
    <source>
        <dbReference type="PROSITE" id="PS50102"/>
    </source>
</evidence>
<feature type="compositionally biased region" description="Basic and acidic residues" evidence="3">
    <location>
        <begin position="80"/>
        <end position="101"/>
    </location>
</feature>
<dbReference type="SUPFAM" id="SSF54928">
    <property type="entry name" value="RNA-binding domain, RBD"/>
    <property type="match status" value="1"/>
</dbReference>